<dbReference type="PANTHER" id="PTHR12835">
    <property type="entry name" value="BIOTIN PROTEIN LIGASE"/>
    <property type="match status" value="1"/>
</dbReference>
<dbReference type="PROSITE" id="PS51733">
    <property type="entry name" value="BPL_LPL_CATALYTIC"/>
    <property type="match status" value="1"/>
</dbReference>
<dbReference type="GO" id="GO:0005737">
    <property type="term" value="C:cytoplasm"/>
    <property type="evidence" value="ECO:0007669"/>
    <property type="project" value="TreeGrafter"/>
</dbReference>
<evidence type="ECO:0000256" key="3">
    <source>
        <dbReference type="ARBA" id="ARBA00022840"/>
    </source>
</evidence>
<comment type="caution">
    <text evidence="7">The sequence shown here is derived from an EMBL/GenBank/DDBJ whole genome shotgun (WGS) entry which is preliminary data.</text>
</comment>
<feature type="domain" description="BPL/LPL catalytic" evidence="6">
    <location>
        <begin position="24"/>
        <end position="217"/>
    </location>
</feature>
<proteinExistence type="predicted"/>
<dbReference type="Gene3D" id="3.30.930.10">
    <property type="entry name" value="Bira Bifunctional Protein, Domain 2"/>
    <property type="match status" value="1"/>
</dbReference>
<dbReference type="InterPro" id="IPR004408">
    <property type="entry name" value="Biotin_CoA_COase_ligase"/>
</dbReference>
<dbReference type="AlphaFoldDB" id="A0A8J3B6H1"/>
<dbReference type="EMBL" id="BMQB01000004">
    <property type="protein sequence ID" value="GGJ93140.1"/>
    <property type="molecule type" value="Genomic_DNA"/>
</dbReference>
<dbReference type="CDD" id="cd16442">
    <property type="entry name" value="BPL"/>
    <property type="match status" value="1"/>
</dbReference>
<dbReference type="InterPro" id="IPR004143">
    <property type="entry name" value="BPL_LPL_catalytic"/>
</dbReference>
<keyword evidence="4" id="KW-0092">Biotin</keyword>
<dbReference type="SUPFAM" id="SSF55681">
    <property type="entry name" value="Class II aaRS and biotin synthetases"/>
    <property type="match status" value="1"/>
</dbReference>
<dbReference type="NCBIfam" id="TIGR00121">
    <property type="entry name" value="birA_ligase"/>
    <property type="match status" value="1"/>
</dbReference>
<reference evidence="7" key="2">
    <citation type="submission" date="2020-09" db="EMBL/GenBank/DDBJ databases">
        <authorList>
            <person name="Sun Q."/>
            <person name="Ohkuma M."/>
        </authorList>
    </citation>
    <scope>NUCLEOTIDE SEQUENCE</scope>
    <source>
        <strain evidence="7">JCM 3090</strain>
    </source>
</reference>
<evidence type="ECO:0000256" key="5">
    <source>
        <dbReference type="ARBA" id="ARBA00024227"/>
    </source>
</evidence>
<keyword evidence="8" id="KW-1185">Reference proteome</keyword>
<dbReference type="EC" id="6.3.4.15" evidence="5"/>
<dbReference type="Pfam" id="PF02237">
    <property type="entry name" value="BPL_C"/>
    <property type="match status" value="1"/>
</dbReference>
<organism evidence="7 8">
    <name type="scientific">Pilimelia anulata</name>
    <dbReference type="NCBI Taxonomy" id="53371"/>
    <lineage>
        <taxon>Bacteria</taxon>
        <taxon>Bacillati</taxon>
        <taxon>Actinomycetota</taxon>
        <taxon>Actinomycetes</taxon>
        <taxon>Micromonosporales</taxon>
        <taxon>Micromonosporaceae</taxon>
        <taxon>Pilimelia</taxon>
    </lineage>
</organism>
<dbReference type="InterPro" id="IPR003142">
    <property type="entry name" value="BPL_C"/>
</dbReference>
<dbReference type="Pfam" id="PF03099">
    <property type="entry name" value="BPL_LplA_LipB"/>
    <property type="match status" value="1"/>
</dbReference>
<evidence type="ECO:0000313" key="8">
    <source>
        <dbReference type="Proteomes" id="UP000649739"/>
    </source>
</evidence>
<evidence type="ECO:0000256" key="1">
    <source>
        <dbReference type="ARBA" id="ARBA00022598"/>
    </source>
</evidence>
<keyword evidence="3" id="KW-0067">ATP-binding</keyword>
<evidence type="ECO:0000259" key="6">
    <source>
        <dbReference type="PROSITE" id="PS51733"/>
    </source>
</evidence>
<dbReference type="SUPFAM" id="SSF50037">
    <property type="entry name" value="C-terminal domain of transcriptional repressors"/>
    <property type="match status" value="1"/>
</dbReference>
<protein>
    <recommendedName>
        <fullName evidence="5">biotin--[biotin carboxyl-carrier protein] ligase</fullName>
        <ecNumber evidence="5">6.3.4.15</ecNumber>
    </recommendedName>
</protein>
<name>A0A8J3B6H1_9ACTN</name>
<dbReference type="InterPro" id="IPR008988">
    <property type="entry name" value="Transcriptional_repressor_C"/>
</dbReference>
<keyword evidence="1 7" id="KW-0436">Ligase</keyword>
<dbReference type="InterPro" id="IPR045864">
    <property type="entry name" value="aa-tRNA-synth_II/BPL/LPL"/>
</dbReference>
<evidence type="ECO:0000256" key="4">
    <source>
        <dbReference type="ARBA" id="ARBA00023267"/>
    </source>
</evidence>
<dbReference type="PANTHER" id="PTHR12835:SF5">
    <property type="entry name" value="BIOTIN--PROTEIN LIGASE"/>
    <property type="match status" value="1"/>
</dbReference>
<sequence length="288" mass="29668">MPYSDPDRPPLHGPSLRRTLLVPGGLWQRIVLHEETASTNADAVAAATAGKPEGLVVLAERQTAGRGRLDRAWRSPPRAGLAVSVLLRPAEAAADRGWPPARPASYGWLPLLAGVAAVEAIRRATPLEPALKWPNDVLLPTDPGPAKVAGVLAEAVPSAAGPAVVLGIGLNVSLRPHELPPGTLATSLRLAGAPDADRAPVLRALLRSLAEWYERWRAAGGDPAACGLCEAYVAECATVGATVRVTLPAGDPVVGTATGVDSDGRLVVATPDGLHPVAAGDVVHVRPV</sequence>
<dbReference type="GO" id="GO:0005524">
    <property type="term" value="F:ATP binding"/>
    <property type="evidence" value="ECO:0007669"/>
    <property type="project" value="UniProtKB-KW"/>
</dbReference>
<keyword evidence="2" id="KW-0547">Nucleotide-binding</keyword>
<evidence type="ECO:0000313" key="7">
    <source>
        <dbReference type="EMBL" id="GGJ93140.1"/>
    </source>
</evidence>
<reference evidence="7" key="1">
    <citation type="journal article" date="2014" name="Int. J. Syst. Evol. Microbiol.">
        <title>Complete genome sequence of Corynebacterium casei LMG S-19264T (=DSM 44701T), isolated from a smear-ripened cheese.</title>
        <authorList>
            <consortium name="US DOE Joint Genome Institute (JGI-PGF)"/>
            <person name="Walter F."/>
            <person name="Albersmeier A."/>
            <person name="Kalinowski J."/>
            <person name="Ruckert C."/>
        </authorList>
    </citation>
    <scope>NUCLEOTIDE SEQUENCE</scope>
    <source>
        <strain evidence="7">JCM 3090</strain>
    </source>
</reference>
<accession>A0A8J3B6H1</accession>
<dbReference type="GO" id="GO:0004077">
    <property type="term" value="F:biotin--[biotin carboxyl-carrier protein] ligase activity"/>
    <property type="evidence" value="ECO:0007669"/>
    <property type="project" value="UniProtKB-EC"/>
</dbReference>
<dbReference type="Proteomes" id="UP000649739">
    <property type="component" value="Unassembled WGS sequence"/>
</dbReference>
<evidence type="ECO:0000256" key="2">
    <source>
        <dbReference type="ARBA" id="ARBA00022741"/>
    </source>
</evidence>
<gene>
    <name evidence="7" type="ORF">GCM10010123_23730</name>
</gene>
<dbReference type="Gene3D" id="2.30.30.100">
    <property type="match status" value="1"/>
</dbReference>